<evidence type="ECO:0000313" key="2">
    <source>
        <dbReference type="Proteomes" id="UP000800092"/>
    </source>
</evidence>
<keyword evidence="2" id="KW-1185">Reference proteome</keyword>
<sequence>MPGKPSISAPMFTDRVERFTSEAGAQRILNLALGWDEKDDQGHVRQRHPPEIQEITHLYMEWDPSSWTEFQDDAYATALTALGNSRQTLKLLSINIHGQVRFTENDYVLISPESKLPKDLLKKNMPEICSNSKTHLASPSINRSLIERPSIDLQCYGVRFHRSRKNVANALLSLRNIRMVRITGPMEINLRRRIFELVPSDPQSPANQLNAGLTPRSIAERTEKIRAWEQEMMTIRLGEDVVRICTNTTADDEMAAHENKRARDTMYGARKAGLTMEGPRLSEEEKEWVLPTSSTARVVIGWRAAGRVPAWNGPGDE</sequence>
<organism evidence="1 2">
    <name type="scientific">Viridothelium virens</name>
    <name type="common">Speckled blister lichen</name>
    <name type="synonym">Trypethelium virens</name>
    <dbReference type="NCBI Taxonomy" id="1048519"/>
    <lineage>
        <taxon>Eukaryota</taxon>
        <taxon>Fungi</taxon>
        <taxon>Dikarya</taxon>
        <taxon>Ascomycota</taxon>
        <taxon>Pezizomycotina</taxon>
        <taxon>Dothideomycetes</taxon>
        <taxon>Dothideomycetes incertae sedis</taxon>
        <taxon>Trypetheliales</taxon>
        <taxon>Trypetheliaceae</taxon>
        <taxon>Viridothelium</taxon>
    </lineage>
</organism>
<dbReference type="EMBL" id="ML991840">
    <property type="protein sequence ID" value="KAF2230536.1"/>
    <property type="molecule type" value="Genomic_DNA"/>
</dbReference>
<protein>
    <submittedName>
        <fullName evidence="1">Uncharacterized protein</fullName>
    </submittedName>
</protein>
<accession>A0A6A6GXK8</accession>
<dbReference type="Proteomes" id="UP000800092">
    <property type="component" value="Unassembled WGS sequence"/>
</dbReference>
<reference evidence="1" key="1">
    <citation type="journal article" date="2020" name="Stud. Mycol.">
        <title>101 Dothideomycetes genomes: a test case for predicting lifestyles and emergence of pathogens.</title>
        <authorList>
            <person name="Haridas S."/>
            <person name="Albert R."/>
            <person name="Binder M."/>
            <person name="Bloem J."/>
            <person name="Labutti K."/>
            <person name="Salamov A."/>
            <person name="Andreopoulos B."/>
            <person name="Baker S."/>
            <person name="Barry K."/>
            <person name="Bills G."/>
            <person name="Bluhm B."/>
            <person name="Cannon C."/>
            <person name="Castanera R."/>
            <person name="Culley D."/>
            <person name="Daum C."/>
            <person name="Ezra D."/>
            <person name="Gonzalez J."/>
            <person name="Henrissat B."/>
            <person name="Kuo A."/>
            <person name="Liang C."/>
            <person name="Lipzen A."/>
            <person name="Lutzoni F."/>
            <person name="Magnuson J."/>
            <person name="Mondo S."/>
            <person name="Nolan M."/>
            <person name="Ohm R."/>
            <person name="Pangilinan J."/>
            <person name="Park H.-J."/>
            <person name="Ramirez L."/>
            <person name="Alfaro M."/>
            <person name="Sun H."/>
            <person name="Tritt A."/>
            <person name="Yoshinaga Y."/>
            <person name="Zwiers L.-H."/>
            <person name="Turgeon B."/>
            <person name="Goodwin S."/>
            <person name="Spatafora J."/>
            <person name="Crous P."/>
            <person name="Grigoriev I."/>
        </authorList>
    </citation>
    <scope>NUCLEOTIDE SEQUENCE</scope>
    <source>
        <strain evidence="1">Tuck. ex Michener</strain>
    </source>
</reference>
<gene>
    <name evidence="1" type="ORF">EV356DRAFT_570310</name>
</gene>
<evidence type="ECO:0000313" key="1">
    <source>
        <dbReference type="EMBL" id="KAF2230536.1"/>
    </source>
</evidence>
<proteinExistence type="predicted"/>
<name>A0A6A6GXK8_VIRVR</name>
<dbReference type="OrthoDB" id="3929490at2759"/>
<dbReference type="AlphaFoldDB" id="A0A6A6GXK8"/>